<evidence type="ECO:0000313" key="3">
    <source>
        <dbReference type="Proteomes" id="UP000566819"/>
    </source>
</evidence>
<protein>
    <submittedName>
        <fullName evidence="2">Uncharacterized protein</fullName>
    </submittedName>
</protein>
<dbReference type="AlphaFoldDB" id="A0A8H4REJ3"/>
<gene>
    <name evidence="2" type="ORF">G7Y89_g9498</name>
</gene>
<accession>A0A8H4REJ3</accession>
<evidence type="ECO:0000256" key="1">
    <source>
        <dbReference type="SAM" id="MobiDB-lite"/>
    </source>
</evidence>
<reference evidence="2 3" key="1">
    <citation type="submission" date="2020-03" db="EMBL/GenBank/DDBJ databases">
        <title>Draft Genome Sequence of Cudoniella acicularis.</title>
        <authorList>
            <person name="Buettner E."/>
            <person name="Kellner H."/>
        </authorList>
    </citation>
    <scope>NUCLEOTIDE SEQUENCE [LARGE SCALE GENOMIC DNA]</scope>
    <source>
        <strain evidence="2 3">DSM 108380</strain>
    </source>
</reference>
<dbReference type="OrthoDB" id="10672778at2759"/>
<feature type="compositionally biased region" description="Polar residues" evidence="1">
    <location>
        <begin position="135"/>
        <end position="151"/>
    </location>
</feature>
<feature type="region of interest" description="Disordered" evidence="1">
    <location>
        <begin position="105"/>
        <end position="151"/>
    </location>
</feature>
<comment type="caution">
    <text evidence="2">The sequence shown here is derived from an EMBL/GenBank/DDBJ whole genome shotgun (WGS) entry which is preliminary data.</text>
</comment>
<organism evidence="2 3">
    <name type="scientific">Cudoniella acicularis</name>
    <dbReference type="NCBI Taxonomy" id="354080"/>
    <lineage>
        <taxon>Eukaryota</taxon>
        <taxon>Fungi</taxon>
        <taxon>Dikarya</taxon>
        <taxon>Ascomycota</taxon>
        <taxon>Pezizomycotina</taxon>
        <taxon>Leotiomycetes</taxon>
        <taxon>Helotiales</taxon>
        <taxon>Tricladiaceae</taxon>
        <taxon>Cudoniella</taxon>
    </lineage>
</organism>
<proteinExistence type="predicted"/>
<sequence>MIDSFAIFAALMGVDQFGMLRSWPPRFLIHFGSRGATGQLGLLLARLIPIWKFLLSQSPSQEAVTVMAAFNSLRSRSKKTTKLDANAKSPSIQITTYSPRTANVERKITKSRKSRSKSDFNVPKPRRKFGVKAASKNTTHPTKLNGWSSPDEQNRFLQAFSASANDSERNDWKIHLNPIGFEDLQAKVNWDSELHSSTLGLPSWVGKKNVVWKNKAWHCWVCIVRPLRGGGFDIIINDSDWENVFRDDYQDKDCIRLTNLMGMQQKFLKWFKTSRRCRIRNVWIGGGGNSSKGNCAELSGNFIRGLTANGWSLPISWDNDGLAAQGYHWVRMDRGGRYAEPFPGSGADKIDGFDFVWEDMPRFENSAKALEVVTD</sequence>
<name>A0A8H4REJ3_9HELO</name>
<evidence type="ECO:0000313" key="2">
    <source>
        <dbReference type="EMBL" id="KAF4628652.1"/>
    </source>
</evidence>
<keyword evidence="3" id="KW-1185">Reference proteome</keyword>
<dbReference type="Proteomes" id="UP000566819">
    <property type="component" value="Unassembled WGS sequence"/>
</dbReference>
<dbReference type="EMBL" id="JAAMPI010000781">
    <property type="protein sequence ID" value="KAF4628652.1"/>
    <property type="molecule type" value="Genomic_DNA"/>
</dbReference>